<name>A0AAD1UK71_EUPCR</name>
<keyword evidence="3" id="KW-1185">Reference proteome</keyword>
<accession>A0AAD1UK71</accession>
<proteinExistence type="predicted"/>
<feature type="compositionally biased region" description="Basic residues" evidence="1">
    <location>
        <begin position="209"/>
        <end position="219"/>
    </location>
</feature>
<protein>
    <submittedName>
        <fullName evidence="2">Uncharacterized protein</fullName>
    </submittedName>
</protein>
<evidence type="ECO:0000313" key="3">
    <source>
        <dbReference type="Proteomes" id="UP001295684"/>
    </source>
</evidence>
<reference evidence="2" key="1">
    <citation type="submission" date="2023-07" db="EMBL/GenBank/DDBJ databases">
        <authorList>
            <consortium name="AG Swart"/>
            <person name="Singh M."/>
            <person name="Singh A."/>
            <person name="Seah K."/>
            <person name="Emmerich C."/>
        </authorList>
    </citation>
    <scope>NUCLEOTIDE SEQUENCE</scope>
    <source>
        <strain evidence="2">DP1</strain>
    </source>
</reference>
<evidence type="ECO:0000256" key="1">
    <source>
        <dbReference type="SAM" id="MobiDB-lite"/>
    </source>
</evidence>
<sequence>MEGVKALAKKNKETRKIRSIPEYNFHRIFNNVEQEETKKRVIYQDNEVMKEYCTSSAKDMEEYNQVVNGIRARIFNYQAPKDIDEPTLPFFQDYDKKFQRKLCLPKDISHKKRKLKRTIGSIASFDVISDIVSEFYQECKHKKAVDSFLLKSLVNKLKNYDEEQKFDPDLSYQQPLNKNNIELLVEEKSSLITTSDTLDPGEIEQKCKTMKKRPKRKGGKSNIISGIL</sequence>
<dbReference type="Proteomes" id="UP001295684">
    <property type="component" value="Unassembled WGS sequence"/>
</dbReference>
<organism evidence="2 3">
    <name type="scientific">Euplotes crassus</name>
    <dbReference type="NCBI Taxonomy" id="5936"/>
    <lineage>
        <taxon>Eukaryota</taxon>
        <taxon>Sar</taxon>
        <taxon>Alveolata</taxon>
        <taxon>Ciliophora</taxon>
        <taxon>Intramacronucleata</taxon>
        <taxon>Spirotrichea</taxon>
        <taxon>Hypotrichia</taxon>
        <taxon>Euplotida</taxon>
        <taxon>Euplotidae</taxon>
        <taxon>Moneuplotes</taxon>
    </lineage>
</organism>
<dbReference type="AlphaFoldDB" id="A0AAD1UK71"/>
<dbReference type="EMBL" id="CAMPGE010007880">
    <property type="protein sequence ID" value="CAI2366799.1"/>
    <property type="molecule type" value="Genomic_DNA"/>
</dbReference>
<evidence type="ECO:0000313" key="2">
    <source>
        <dbReference type="EMBL" id="CAI2366799.1"/>
    </source>
</evidence>
<gene>
    <name evidence="2" type="ORF">ECRASSUSDP1_LOCUS8073</name>
</gene>
<feature type="region of interest" description="Disordered" evidence="1">
    <location>
        <begin position="209"/>
        <end position="228"/>
    </location>
</feature>
<comment type="caution">
    <text evidence="2">The sequence shown here is derived from an EMBL/GenBank/DDBJ whole genome shotgun (WGS) entry which is preliminary data.</text>
</comment>